<dbReference type="InterPro" id="IPR036291">
    <property type="entry name" value="NAD(P)-bd_dom_sf"/>
</dbReference>
<sequence length="256" mass="28179">MSAYAILGATGQTGGSILKLLGDNPKNEVNVLVRSRSKLEKSYPPLSANKNIRVFEGSISDAQTLGECLKGTKAVFLTVAVTVNAPDTSISVDTAKAVITALQNLKETDPHFKPPRLVVLSSASLDDKFWGGGPEFVHKIIYSANAFIYDDLKRAETYLRQYEDWLEMTFVMPGGLSHDVQQGHELSEEKQQTFISFLDLAAGMVEVADADARWDGKHVSVVLKGGRKAKIEYWAPVILGRGLLTYLFPWAYGWLL</sequence>
<dbReference type="Pfam" id="PF13460">
    <property type="entry name" value="NAD_binding_10"/>
    <property type="match status" value="1"/>
</dbReference>
<evidence type="ECO:0000313" key="3">
    <source>
        <dbReference type="EMBL" id="KAL1597595.1"/>
    </source>
</evidence>
<evidence type="ECO:0000259" key="2">
    <source>
        <dbReference type="Pfam" id="PF13460"/>
    </source>
</evidence>
<reference evidence="3 4" key="1">
    <citation type="submission" date="2024-02" db="EMBL/GenBank/DDBJ databases">
        <title>De novo assembly and annotation of 12 fungi associated with fruit tree decline syndrome in Ontario, Canada.</title>
        <authorList>
            <person name="Sulman M."/>
            <person name="Ellouze W."/>
            <person name="Ilyukhin E."/>
        </authorList>
    </citation>
    <scope>NUCLEOTIDE SEQUENCE [LARGE SCALE GENOMIC DNA]</scope>
    <source>
        <strain evidence="3 4">M97-236</strain>
    </source>
</reference>
<organism evidence="3 4">
    <name type="scientific">Nothophoma quercina</name>
    <dbReference type="NCBI Taxonomy" id="749835"/>
    <lineage>
        <taxon>Eukaryota</taxon>
        <taxon>Fungi</taxon>
        <taxon>Dikarya</taxon>
        <taxon>Ascomycota</taxon>
        <taxon>Pezizomycotina</taxon>
        <taxon>Dothideomycetes</taxon>
        <taxon>Pleosporomycetidae</taxon>
        <taxon>Pleosporales</taxon>
        <taxon>Pleosporineae</taxon>
        <taxon>Didymellaceae</taxon>
        <taxon>Nothophoma</taxon>
    </lineage>
</organism>
<feature type="domain" description="NAD(P)-binding" evidence="2">
    <location>
        <begin position="8"/>
        <end position="209"/>
    </location>
</feature>
<comment type="caution">
    <text evidence="3">The sequence shown here is derived from an EMBL/GenBank/DDBJ whole genome shotgun (WGS) entry which is preliminary data.</text>
</comment>
<proteinExistence type="inferred from homology"/>
<dbReference type="PANTHER" id="PTHR15020:SF50">
    <property type="entry name" value="UPF0659 PROTEIN YMR090W"/>
    <property type="match status" value="1"/>
</dbReference>
<comment type="similarity">
    <text evidence="1">Belongs to the avfA family.</text>
</comment>
<accession>A0ABR3QZK1</accession>
<evidence type="ECO:0000256" key="1">
    <source>
        <dbReference type="ARBA" id="ARBA00038376"/>
    </source>
</evidence>
<protein>
    <recommendedName>
        <fullName evidence="2">NAD(P)-binding domain-containing protein</fullName>
    </recommendedName>
</protein>
<dbReference type="SUPFAM" id="SSF51735">
    <property type="entry name" value="NAD(P)-binding Rossmann-fold domains"/>
    <property type="match status" value="1"/>
</dbReference>
<dbReference type="PANTHER" id="PTHR15020">
    <property type="entry name" value="FLAVIN REDUCTASE-RELATED"/>
    <property type="match status" value="1"/>
</dbReference>
<dbReference type="Proteomes" id="UP001521222">
    <property type="component" value="Unassembled WGS sequence"/>
</dbReference>
<dbReference type="InterPro" id="IPR016040">
    <property type="entry name" value="NAD(P)-bd_dom"/>
</dbReference>
<dbReference type="Gene3D" id="3.40.50.720">
    <property type="entry name" value="NAD(P)-binding Rossmann-like Domain"/>
    <property type="match status" value="1"/>
</dbReference>
<evidence type="ECO:0000313" key="4">
    <source>
        <dbReference type="Proteomes" id="UP001521222"/>
    </source>
</evidence>
<gene>
    <name evidence="3" type="ORF">SLS59_007292</name>
</gene>
<keyword evidence="4" id="KW-1185">Reference proteome</keyword>
<name>A0ABR3QZK1_9PLEO</name>
<dbReference type="EMBL" id="JAKIXB020000025">
    <property type="protein sequence ID" value="KAL1597595.1"/>
    <property type="molecule type" value="Genomic_DNA"/>
</dbReference>